<dbReference type="Proteomes" id="UP000476176">
    <property type="component" value="Unassembled WGS sequence"/>
</dbReference>
<gene>
    <name evidence="2" type="ORF">PF004_g24107</name>
</gene>
<protein>
    <submittedName>
        <fullName evidence="2">Uncharacterized protein</fullName>
    </submittedName>
</protein>
<accession>A0A6G0MW44</accession>
<dbReference type="AlphaFoldDB" id="A0A6G0MW44"/>
<proteinExistence type="predicted"/>
<comment type="caution">
    <text evidence="2">The sequence shown here is derived from an EMBL/GenBank/DDBJ whole genome shotgun (WGS) entry which is preliminary data.</text>
</comment>
<organism evidence="2 3">
    <name type="scientific">Phytophthora fragariae</name>
    <dbReference type="NCBI Taxonomy" id="53985"/>
    <lineage>
        <taxon>Eukaryota</taxon>
        <taxon>Sar</taxon>
        <taxon>Stramenopiles</taxon>
        <taxon>Oomycota</taxon>
        <taxon>Peronosporomycetes</taxon>
        <taxon>Peronosporales</taxon>
        <taxon>Peronosporaceae</taxon>
        <taxon>Phytophthora</taxon>
    </lineage>
</organism>
<evidence type="ECO:0000313" key="3">
    <source>
        <dbReference type="Proteomes" id="UP000476176"/>
    </source>
</evidence>
<evidence type="ECO:0000313" key="2">
    <source>
        <dbReference type="EMBL" id="KAE9182909.1"/>
    </source>
</evidence>
<dbReference type="EMBL" id="QXGC01002691">
    <property type="protein sequence ID" value="KAE9182909.1"/>
    <property type="molecule type" value="Genomic_DNA"/>
</dbReference>
<sequence length="60" mass="6471">MSDSVGAPTSEEHKGCTLDADSVDQDRAPRVLDVFTGAPEEGKARQLCGTFNTPMSSYYM</sequence>
<name>A0A6G0MW44_9STRA</name>
<reference evidence="2 3" key="1">
    <citation type="submission" date="2018-09" db="EMBL/GenBank/DDBJ databases">
        <title>Genomic investigation of the strawberry pathogen Phytophthora fragariae indicates pathogenicity is determined by transcriptional variation in three key races.</title>
        <authorList>
            <person name="Adams T.M."/>
            <person name="Armitage A.D."/>
            <person name="Sobczyk M.K."/>
            <person name="Bates H.J."/>
            <person name="Dunwell J.M."/>
            <person name="Nellist C.F."/>
            <person name="Harrison R.J."/>
        </authorList>
    </citation>
    <scope>NUCLEOTIDE SEQUENCE [LARGE SCALE GENOMIC DNA]</scope>
    <source>
        <strain evidence="2 3">BC-23</strain>
    </source>
</reference>
<feature type="region of interest" description="Disordered" evidence="1">
    <location>
        <begin position="1"/>
        <end position="23"/>
    </location>
</feature>
<evidence type="ECO:0000256" key="1">
    <source>
        <dbReference type="SAM" id="MobiDB-lite"/>
    </source>
</evidence>